<keyword evidence="15" id="KW-1185">Reference proteome</keyword>
<dbReference type="EMBL" id="CATQJA010002593">
    <property type="protein sequence ID" value="CAJ0572258.1"/>
    <property type="molecule type" value="Genomic_DNA"/>
</dbReference>
<protein>
    <recommendedName>
        <fullName evidence="5">NADH dehydrogenase [ubiquinone] 1 beta subcomplex subunit 7</fullName>
    </recommendedName>
</protein>
<evidence type="ECO:0000256" key="13">
    <source>
        <dbReference type="SAM" id="SignalP"/>
    </source>
</evidence>
<feature type="non-terminal residue" evidence="14">
    <location>
        <position position="1"/>
    </location>
</feature>
<accession>A0AA36CQN0</accession>
<dbReference type="Proteomes" id="UP001177023">
    <property type="component" value="Unassembled WGS sequence"/>
</dbReference>
<keyword evidence="7" id="KW-0679">Respiratory chain</keyword>
<evidence type="ECO:0000313" key="14">
    <source>
        <dbReference type="EMBL" id="CAJ0572258.1"/>
    </source>
</evidence>
<keyword evidence="12" id="KW-1015">Disulfide bond</keyword>
<comment type="function">
    <text evidence="1">Accessory subunit of the mitochondrial membrane respiratory chain NADH dehydrogenase (Complex I), that is believed not to be involved in catalysis. Complex I functions in the transfer of electrons from NADH to the respiratory chain. The immediate electron acceptor for the enzyme is believed to be ubiquinone.</text>
</comment>
<evidence type="ECO:0000256" key="1">
    <source>
        <dbReference type="ARBA" id="ARBA00003195"/>
    </source>
</evidence>
<dbReference type="PANTHER" id="PTHR20900">
    <property type="entry name" value="NADH:UBIQUINONE OXIDOREDUCTASE B18-LIKE SUBUNIT"/>
    <property type="match status" value="1"/>
</dbReference>
<evidence type="ECO:0000256" key="2">
    <source>
        <dbReference type="ARBA" id="ARBA00004569"/>
    </source>
</evidence>
<dbReference type="GO" id="GO:0005758">
    <property type="term" value="C:mitochondrial intermembrane space"/>
    <property type="evidence" value="ECO:0007669"/>
    <property type="project" value="UniProtKB-SubCell"/>
</dbReference>
<organism evidence="14 15">
    <name type="scientific">Mesorhabditis spiculigera</name>
    <dbReference type="NCBI Taxonomy" id="96644"/>
    <lineage>
        <taxon>Eukaryota</taxon>
        <taxon>Metazoa</taxon>
        <taxon>Ecdysozoa</taxon>
        <taxon>Nematoda</taxon>
        <taxon>Chromadorea</taxon>
        <taxon>Rhabditida</taxon>
        <taxon>Rhabditina</taxon>
        <taxon>Rhabditomorpha</taxon>
        <taxon>Rhabditoidea</taxon>
        <taxon>Rhabditidae</taxon>
        <taxon>Mesorhabditinae</taxon>
        <taxon>Mesorhabditis</taxon>
    </lineage>
</organism>
<name>A0AA36CQN0_9BILA</name>
<evidence type="ECO:0000256" key="5">
    <source>
        <dbReference type="ARBA" id="ARBA00018677"/>
    </source>
</evidence>
<reference evidence="14" key="1">
    <citation type="submission" date="2023-06" db="EMBL/GenBank/DDBJ databases">
        <authorList>
            <person name="Delattre M."/>
        </authorList>
    </citation>
    <scope>NUCLEOTIDE SEQUENCE</scope>
    <source>
        <strain evidence="14">AF72</strain>
    </source>
</reference>
<keyword evidence="10" id="KW-0496">Mitochondrion</keyword>
<comment type="subcellular location">
    <subcellularLocation>
        <location evidence="3">Mitochondrion inner membrane</location>
        <topology evidence="3">Peripheral membrane protein</topology>
    </subcellularLocation>
    <subcellularLocation>
        <location evidence="2">Mitochondrion intermembrane space</location>
    </subcellularLocation>
</comment>
<feature type="signal peptide" evidence="13">
    <location>
        <begin position="1"/>
        <end position="22"/>
    </location>
</feature>
<proteinExistence type="inferred from homology"/>
<evidence type="ECO:0000256" key="9">
    <source>
        <dbReference type="ARBA" id="ARBA00022982"/>
    </source>
</evidence>
<dbReference type="AlphaFoldDB" id="A0AA36CQN0"/>
<dbReference type="GO" id="GO:0005743">
    <property type="term" value="C:mitochondrial inner membrane"/>
    <property type="evidence" value="ECO:0007669"/>
    <property type="project" value="UniProtKB-SubCell"/>
</dbReference>
<evidence type="ECO:0000256" key="11">
    <source>
        <dbReference type="ARBA" id="ARBA00023136"/>
    </source>
</evidence>
<keyword evidence="6" id="KW-0813">Transport</keyword>
<evidence type="ECO:0000256" key="7">
    <source>
        <dbReference type="ARBA" id="ARBA00022660"/>
    </source>
</evidence>
<evidence type="ECO:0000256" key="8">
    <source>
        <dbReference type="ARBA" id="ARBA00022792"/>
    </source>
</evidence>
<keyword evidence="13" id="KW-0732">Signal</keyword>
<evidence type="ECO:0000256" key="6">
    <source>
        <dbReference type="ARBA" id="ARBA00022448"/>
    </source>
</evidence>
<dbReference type="Pfam" id="PF05676">
    <property type="entry name" value="NDUF_B7"/>
    <property type="match status" value="1"/>
</dbReference>
<evidence type="ECO:0000256" key="10">
    <source>
        <dbReference type="ARBA" id="ARBA00023128"/>
    </source>
</evidence>
<feature type="chain" id="PRO_5041285137" description="NADH dehydrogenase [ubiquinone] 1 beta subcomplex subunit 7" evidence="13">
    <location>
        <begin position="23"/>
        <end position="162"/>
    </location>
</feature>
<gene>
    <name evidence="14" type="ORF">MSPICULIGERA_LOCUS10647</name>
</gene>
<comment type="similarity">
    <text evidence="4">Belongs to the complex I NDUFB7 subunit family.</text>
</comment>
<evidence type="ECO:0000256" key="3">
    <source>
        <dbReference type="ARBA" id="ARBA00004637"/>
    </source>
</evidence>
<sequence length="162" mass="18836">MVSNLLLTRLFMAFFQVQKGIARSPVKNEAGEALVKFLAPNPSQRTIPGLSEAKAPTYTRMGVYRKKSEASPPKTVSSERVMKATWEDMEQFRLKPGQRDYCAHHLIDLMKCQTKNAPFAGHACDDQRGAWDKCEYEDHLMRIKEYERERRLLHRKQRKEHA</sequence>
<evidence type="ECO:0000313" key="15">
    <source>
        <dbReference type="Proteomes" id="UP001177023"/>
    </source>
</evidence>
<evidence type="ECO:0000256" key="4">
    <source>
        <dbReference type="ARBA" id="ARBA00008006"/>
    </source>
</evidence>
<keyword evidence="11" id="KW-0472">Membrane</keyword>
<comment type="caution">
    <text evidence="14">The sequence shown here is derived from an EMBL/GenBank/DDBJ whole genome shotgun (WGS) entry which is preliminary data.</text>
</comment>
<dbReference type="PANTHER" id="PTHR20900:SF0">
    <property type="entry name" value="NADH DEHYDROGENASE [UBIQUINONE] 1 BETA SUBCOMPLEX SUBUNIT 7"/>
    <property type="match status" value="1"/>
</dbReference>
<evidence type="ECO:0000256" key="12">
    <source>
        <dbReference type="ARBA" id="ARBA00023157"/>
    </source>
</evidence>
<dbReference type="PROSITE" id="PS51808">
    <property type="entry name" value="CHCH"/>
    <property type="match status" value="1"/>
</dbReference>
<dbReference type="InterPro" id="IPR008698">
    <property type="entry name" value="NDUB7"/>
</dbReference>
<keyword evidence="8" id="KW-0999">Mitochondrion inner membrane</keyword>
<keyword evidence="9" id="KW-0249">Electron transport</keyword>